<dbReference type="SUPFAM" id="SSF54593">
    <property type="entry name" value="Glyoxalase/Bleomycin resistance protein/Dihydroxybiphenyl dioxygenase"/>
    <property type="match status" value="1"/>
</dbReference>
<dbReference type="InterPro" id="IPR029068">
    <property type="entry name" value="Glyas_Bleomycin-R_OHBP_Dase"/>
</dbReference>
<dbReference type="Pfam" id="PF00903">
    <property type="entry name" value="Glyoxalase"/>
    <property type="match status" value="1"/>
</dbReference>
<dbReference type="InterPro" id="IPR037523">
    <property type="entry name" value="VOC_core"/>
</dbReference>
<dbReference type="CDD" id="cd07262">
    <property type="entry name" value="VOC_like"/>
    <property type="match status" value="1"/>
</dbReference>
<dbReference type="InterPro" id="IPR004360">
    <property type="entry name" value="Glyas_Fos-R_dOase_dom"/>
</dbReference>
<dbReference type="RefSeq" id="WP_150873233.1">
    <property type="nucleotide sequence ID" value="NZ_VWSE01000010.1"/>
</dbReference>
<accession>A0A5N3QTL4</accession>
<name>A0A5N3QTL4_9VIBR</name>
<comment type="caution">
    <text evidence="2">The sequence shown here is derived from an EMBL/GenBank/DDBJ whole genome shotgun (WGS) entry which is preliminary data.</text>
</comment>
<evidence type="ECO:0000313" key="3">
    <source>
        <dbReference type="Proteomes" id="UP000326789"/>
    </source>
</evidence>
<evidence type="ECO:0000313" key="2">
    <source>
        <dbReference type="EMBL" id="KAB0285534.1"/>
    </source>
</evidence>
<dbReference type="PANTHER" id="PTHR35006:SF4">
    <property type="entry name" value="BLR7706 PROTEIN"/>
    <property type="match status" value="1"/>
</dbReference>
<organism evidence="2 3">
    <name type="scientific">Vibrio fortis</name>
    <dbReference type="NCBI Taxonomy" id="212667"/>
    <lineage>
        <taxon>Bacteria</taxon>
        <taxon>Pseudomonadati</taxon>
        <taxon>Pseudomonadota</taxon>
        <taxon>Gammaproteobacteria</taxon>
        <taxon>Vibrionales</taxon>
        <taxon>Vibrionaceae</taxon>
        <taxon>Vibrio</taxon>
    </lineage>
</organism>
<gene>
    <name evidence="2" type="ORF">F2P58_23795</name>
</gene>
<dbReference type="EMBL" id="VWSE01000010">
    <property type="protein sequence ID" value="KAB0285534.1"/>
    <property type="molecule type" value="Genomic_DNA"/>
</dbReference>
<dbReference type="PROSITE" id="PS51819">
    <property type="entry name" value="VOC"/>
    <property type="match status" value="1"/>
</dbReference>
<dbReference type="Gene3D" id="3.10.180.10">
    <property type="entry name" value="2,3-Dihydroxybiphenyl 1,2-Dioxygenase, domain 1"/>
    <property type="match status" value="1"/>
</dbReference>
<reference evidence="2 3" key="1">
    <citation type="submission" date="2019-09" db="EMBL/GenBank/DDBJ databases">
        <title>Whole genome sequence of Vibrio fortis.</title>
        <authorList>
            <person name="Das S.K."/>
        </authorList>
    </citation>
    <scope>NUCLEOTIDE SEQUENCE [LARGE SCALE GENOMIC DNA]</scope>
    <source>
        <strain evidence="2 3">AN60</strain>
    </source>
</reference>
<dbReference type="Proteomes" id="UP000326789">
    <property type="component" value="Unassembled WGS sequence"/>
</dbReference>
<feature type="domain" description="VOC" evidence="1">
    <location>
        <begin position="2"/>
        <end position="122"/>
    </location>
</feature>
<dbReference type="AlphaFoldDB" id="A0A5N3QTL4"/>
<proteinExistence type="predicted"/>
<dbReference type="PANTHER" id="PTHR35006">
    <property type="entry name" value="GLYOXALASE FAMILY PROTEIN (AFU_ORTHOLOGUE AFUA_5G14830)"/>
    <property type="match status" value="1"/>
</dbReference>
<protein>
    <submittedName>
        <fullName evidence="2">VOC family protein</fullName>
    </submittedName>
</protein>
<sequence>MILNHISIGISDLEKAVSFYDAILETLSINRTHYIENAAAAYGERFEFWIGYPIEGKATSGNGVHVALNAPSKDAVMRFYKTALELGGQCEGQPGPRPEYGETYYAAFVRDPDGNKLEAVFMQ</sequence>
<evidence type="ECO:0000259" key="1">
    <source>
        <dbReference type="PROSITE" id="PS51819"/>
    </source>
</evidence>